<dbReference type="Proteomes" id="UP000095282">
    <property type="component" value="Unplaced"/>
</dbReference>
<organism evidence="1 2">
    <name type="scientific">Caenorhabditis tropicalis</name>
    <dbReference type="NCBI Taxonomy" id="1561998"/>
    <lineage>
        <taxon>Eukaryota</taxon>
        <taxon>Metazoa</taxon>
        <taxon>Ecdysozoa</taxon>
        <taxon>Nematoda</taxon>
        <taxon>Chromadorea</taxon>
        <taxon>Rhabditida</taxon>
        <taxon>Rhabditina</taxon>
        <taxon>Rhabditomorpha</taxon>
        <taxon>Rhabditoidea</taxon>
        <taxon>Rhabditidae</taxon>
        <taxon>Peloderinae</taxon>
        <taxon>Caenorhabditis</taxon>
    </lineage>
</organism>
<evidence type="ECO:0000313" key="2">
    <source>
        <dbReference type="WBParaSite" id="Csp11.Scaffold626.g6457.t1"/>
    </source>
</evidence>
<dbReference type="eggNOG" id="ENOG502TGD4">
    <property type="taxonomic scope" value="Eukaryota"/>
</dbReference>
<protein>
    <submittedName>
        <fullName evidence="2">Cas9_REC domain-containing protein</fullName>
    </submittedName>
</protein>
<sequence>MPDLATQFDSSFPNYFMQLFDDIFSTREEKLVPLSTIKRGRTTKERRDERLKLAEALKDKDMEKTKRKLNEERAKTEVCQYIKLAKEVYEGWESLAAVDKTIEKLQNKKRAVKAHFPLDVHIPNFNLKRTMYEWGMGGPTSRQYTLFSVVINIPRKVALRFYLGMISAYVSFRESSDRFVGDDDVRLLSLKKYMFNKVEEDIVVDLFFPKAQVDPNNDEVNYAEGPSLGSIFLELKSLTGHNNIFHEFVDKTMQLDSQVRQRLASKYLYDRMIQLSAKFVRTHELKYNYIRVAWERKLKFMDDYIICLILFIKDKVANLTWEQVEDVLYPKAKIVLRECYEVSRKAAIEEFNNRFDTPIEYFC</sequence>
<dbReference type="AlphaFoldDB" id="A0A1I7TJ73"/>
<proteinExistence type="predicted"/>
<keyword evidence="1" id="KW-1185">Reference proteome</keyword>
<evidence type="ECO:0000313" key="1">
    <source>
        <dbReference type="Proteomes" id="UP000095282"/>
    </source>
</evidence>
<reference evidence="2" key="1">
    <citation type="submission" date="2016-11" db="UniProtKB">
        <authorList>
            <consortium name="WormBaseParasite"/>
        </authorList>
    </citation>
    <scope>IDENTIFICATION</scope>
</reference>
<name>A0A1I7TJ73_9PELO</name>
<accession>A0A1I7TJ73</accession>
<dbReference type="WBParaSite" id="Csp11.Scaffold626.g6457.t1">
    <property type="protein sequence ID" value="Csp11.Scaffold626.g6457.t1"/>
    <property type="gene ID" value="Csp11.Scaffold626.g6457"/>
</dbReference>